<keyword evidence="2" id="KW-0812">Transmembrane</keyword>
<evidence type="ECO:0000256" key="3">
    <source>
        <dbReference type="SAM" id="SignalP"/>
    </source>
</evidence>
<accession>A0A1V9X323</accession>
<feature type="chain" id="PRO_5013388789" evidence="3">
    <location>
        <begin position="32"/>
        <end position="169"/>
    </location>
</feature>
<evidence type="ECO:0000313" key="5">
    <source>
        <dbReference type="Proteomes" id="UP000192247"/>
    </source>
</evidence>
<feature type="region of interest" description="Disordered" evidence="1">
    <location>
        <begin position="47"/>
        <end position="69"/>
    </location>
</feature>
<dbReference type="Proteomes" id="UP000192247">
    <property type="component" value="Unassembled WGS sequence"/>
</dbReference>
<sequence length="169" mass="17889">MVLMLSLIRNMGFCLLLVFWCFSINYSPALAASDTFTVSQSTNAGVKTSKAASPSPAASAKSPKAANNAPQPRSFYGGYGGHDLLDRGFGGEFLPILALIGFAVIFLPLIGALMASLTQFAAPIGFPLNQAVTTATVAGRRKREAPLESMAKLIRGFEKFYTGYQAAKA</sequence>
<dbReference type="EMBL" id="MNPL01026974">
    <property type="protein sequence ID" value="OQR67887.1"/>
    <property type="molecule type" value="Genomic_DNA"/>
</dbReference>
<feature type="transmembrane region" description="Helical" evidence="2">
    <location>
        <begin position="93"/>
        <end position="115"/>
    </location>
</feature>
<evidence type="ECO:0000313" key="4">
    <source>
        <dbReference type="EMBL" id="OQR67887.1"/>
    </source>
</evidence>
<feature type="compositionally biased region" description="Low complexity" evidence="1">
    <location>
        <begin position="49"/>
        <end position="69"/>
    </location>
</feature>
<evidence type="ECO:0000256" key="2">
    <source>
        <dbReference type="SAM" id="Phobius"/>
    </source>
</evidence>
<organism evidence="4 5">
    <name type="scientific">Tropilaelaps mercedesae</name>
    <dbReference type="NCBI Taxonomy" id="418985"/>
    <lineage>
        <taxon>Eukaryota</taxon>
        <taxon>Metazoa</taxon>
        <taxon>Ecdysozoa</taxon>
        <taxon>Arthropoda</taxon>
        <taxon>Chelicerata</taxon>
        <taxon>Arachnida</taxon>
        <taxon>Acari</taxon>
        <taxon>Parasitiformes</taxon>
        <taxon>Mesostigmata</taxon>
        <taxon>Gamasina</taxon>
        <taxon>Dermanyssoidea</taxon>
        <taxon>Laelapidae</taxon>
        <taxon>Tropilaelaps</taxon>
    </lineage>
</organism>
<evidence type="ECO:0000256" key="1">
    <source>
        <dbReference type="SAM" id="MobiDB-lite"/>
    </source>
</evidence>
<keyword evidence="3" id="KW-0732">Signal</keyword>
<comment type="caution">
    <text evidence="4">The sequence shown here is derived from an EMBL/GenBank/DDBJ whole genome shotgun (WGS) entry which is preliminary data.</text>
</comment>
<dbReference type="OrthoDB" id="6507060at2759"/>
<reference evidence="4 5" key="1">
    <citation type="journal article" date="2017" name="Gigascience">
        <title>Draft genome of the honey bee ectoparasitic mite, Tropilaelaps mercedesae, is shaped by the parasitic life history.</title>
        <authorList>
            <person name="Dong X."/>
            <person name="Armstrong S.D."/>
            <person name="Xia D."/>
            <person name="Makepeace B.L."/>
            <person name="Darby A.C."/>
            <person name="Kadowaki T."/>
        </authorList>
    </citation>
    <scope>NUCLEOTIDE SEQUENCE [LARGE SCALE GENOMIC DNA]</scope>
    <source>
        <strain evidence="4">Wuxi-XJTLU</strain>
    </source>
</reference>
<dbReference type="InParanoid" id="A0A1V9X323"/>
<protein>
    <submittedName>
        <fullName evidence="4">Uncharacterized protein</fullName>
    </submittedName>
</protein>
<keyword evidence="2" id="KW-0472">Membrane</keyword>
<keyword evidence="5" id="KW-1185">Reference proteome</keyword>
<proteinExistence type="predicted"/>
<dbReference type="AlphaFoldDB" id="A0A1V9X323"/>
<gene>
    <name evidence="4" type="ORF">BIW11_13250</name>
</gene>
<name>A0A1V9X323_9ACAR</name>
<feature type="signal peptide" evidence="3">
    <location>
        <begin position="1"/>
        <end position="31"/>
    </location>
</feature>
<keyword evidence="2" id="KW-1133">Transmembrane helix</keyword>